<dbReference type="PANTHER" id="PTHR42733:SF2">
    <property type="entry name" value="DJ-1_THIJ_PFPI FAMILY PROTEIN"/>
    <property type="match status" value="1"/>
</dbReference>
<dbReference type="Gene3D" id="3.40.50.880">
    <property type="match status" value="1"/>
</dbReference>
<comment type="similarity">
    <text evidence="1">Belongs to the peptidase C56 family.</text>
</comment>
<evidence type="ECO:0000256" key="1">
    <source>
        <dbReference type="ARBA" id="ARBA00008542"/>
    </source>
</evidence>
<feature type="domain" description="DJ-1/PfpI" evidence="2">
    <location>
        <begin position="15"/>
        <end position="193"/>
    </location>
</feature>
<evidence type="ECO:0000259" key="2">
    <source>
        <dbReference type="Pfam" id="PF01965"/>
    </source>
</evidence>
<sequence length="204" mass="22734">MSDVVLREGQLSGLRLAVLIESDFYEPEIAYYQRRFAEEGAEVDFLTRLWGNDSITFLGHEYRAPFVAHQSFEGLTDEQLREYAAVIVPSGMVSDRLRYTEDVDKLAPATDFLRRAFEEPTVLKGIICHGMWLAASIPDKIRGRKVVCHNNLVGDVRNMGAEYVDQDVVVDGGDLVTGRSGAHHHLFARKVIELLAARAGRGGA</sequence>
<organism evidence="3 4">
    <name type="scientific">Sphaerisporangium melleum</name>
    <dbReference type="NCBI Taxonomy" id="321316"/>
    <lineage>
        <taxon>Bacteria</taxon>
        <taxon>Bacillati</taxon>
        <taxon>Actinomycetota</taxon>
        <taxon>Actinomycetes</taxon>
        <taxon>Streptosporangiales</taxon>
        <taxon>Streptosporangiaceae</taxon>
        <taxon>Sphaerisporangium</taxon>
    </lineage>
</organism>
<name>A0A917QQ57_9ACTN</name>
<dbReference type="PANTHER" id="PTHR42733">
    <property type="entry name" value="DJ-1 PROTEIN"/>
    <property type="match status" value="1"/>
</dbReference>
<reference evidence="3" key="1">
    <citation type="journal article" date="2014" name="Int. J. Syst. Evol. Microbiol.">
        <title>Complete genome sequence of Corynebacterium casei LMG S-19264T (=DSM 44701T), isolated from a smear-ripened cheese.</title>
        <authorList>
            <consortium name="US DOE Joint Genome Institute (JGI-PGF)"/>
            <person name="Walter F."/>
            <person name="Albersmeier A."/>
            <person name="Kalinowski J."/>
            <person name="Ruckert C."/>
        </authorList>
    </citation>
    <scope>NUCLEOTIDE SEQUENCE</scope>
    <source>
        <strain evidence="3">JCM 13064</strain>
    </source>
</reference>
<dbReference type="SUPFAM" id="SSF52317">
    <property type="entry name" value="Class I glutamine amidotransferase-like"/>
    <property type="match status" value="1"/>
</dbReference>
<dbReference type="InterPro" id="IPR002818">
    <property type="entry name" value="DJ-1/PfpI"/>
</dbReference>
<comment type="caution">
    <text evidence="3">The sequence shown here is derived from an EMBL/GenBank/DDBJ whole genome shotgun (WGS) entry which is preliminary data.</text>
</comment>
<dbReference type="InterPro" id="IPR029062">
    <property type="entry name" value="Class_I_gatase-like"/>
</dbReference>
<accession>A0A917QQ57</accession>
<proteinExistence type="inferred from homology"/>
<evidence type="ECO:0000313" key="4">
    <source>
        <dbReference type="Proteomes" id="UP000645217"/>
    </source>
</evidence>
<dbReference type="AlphaFoldDB" id="A0A917QQ57"/>
<reference evidence="3" key="2">
    <citation type="submission" date="2020-09" db="EMBL/GenBank/DDBJ databases">
        <authorList>
            <person name="Sun Q."/>
            <person name="Ohkuma M."/>
        </authorList>
    </citation>
    <scope>NUCLEOTIDE SEQUENCE</scope>
    <source>
        <strain evidence="3">JCM 13064</strain>
    </source>
</reference>
<dbReference type="Pfam" id="PF01965">
    <property type="entry name" value="DJ-1_PfpI"/>
    <property type="match status" value="1"/>
</dbReference>
<keyword evidence="4" id="KW-1185">Reference proteome</keyword>
<gene>
    <name evidence="3" type="ORF">GCM10007964_03070</name>
</gene>
<dbReference type="InterPro" id="IPR006286">
    <property type="entry name" value="C56_PfpI-like"/>
</dbReference>
<dbReference type="RefSeq" id="WP_189161075.1">
    <property type="nucleotide sequence ID" value="NZ_BMNT01000001.1"/>
</dbReference>
<evidence type="ECO:0000313" key="3">
    <source>
        <dbReference type="EMBL" id="GGK63390.1"/>
    </source>
</evidence>
<dbReference type="Proteomes" id="UP000645217">
    <property type="component" value="Unassembled WGS sequence"/>
</dbReference>
<protein>
    <recommendedName>
        <fullName evidence="2">DJ-1/PfpI domain-containing protein</fullName>
    </recommendedName>
</protein>
<dbReference type="EMBL" id="BMNT01000001">
    <property type="protein sequence ID" value="GGK63390.1"/>
    <property type="molecule type" value="Genomic_DNA"/>
</dbReference>